<dbReference type="Gene3D" id="2.10.109.10">
    <property type="entry name" value="Umud Fragment, subunit A"/>
    <property type="match status" value="1"/>
</dbReference>
<accession>A0A7C4KK60</accession>
<comment type="caution">
    <text evidence="2">The sequence shown here is derived from an EMBL/GenBank/DDBJ whole genome shotgun (WGS) entry which is preliminary data.</text>
</comment>
<dbReference type="AlphaFoldDB" id="A0A7C4KK60"/>
<gene>
    <name evidence="2" type="ORF">ENT37_10155</name>
</gene>
<evidence type="ECO:0000259" key="1">
    <source>
        <dbReference type="Pfam" id="PF10502"/>
    </source>
</evidence>
<reference evidence="2" key="1">
    <citation type="journal article" date="2020" name="mSystems">
        <title>Genome- and Community-Level Interaction Insights into Carbon Utilization and Element Cycling Functions of Hydrothermarchaeota in Hydrothermal Sediment.</title>
        <authorList>
            <person name="Zhou Z."/>
            <person name="Liu Y."/>
            <person name="Xu W."/>
            <person name="Pan J."/>
            <person name="Luo Z.H."/>
            <person name="Li M."/>
        </authorList>
    </citation>
    <scope>NUCLEOTIDE SEQUENCE [LARGE SCALE GENOMIC DNA]</scope>
    <source>
        <strain evidence="2">SpSt-573</strain>
    </source>
</reference>
<dbReference type="Pfam" id="PF10502">
    <property type="entry name" value="Peptidase_S26"/>
    <property type="match status" value="1"/>
</dbReference>
<dbReference type="InterPro" id="IPR019533">
    <property type="entry name" value="Peptidase_S26"/>
</dbReference>
<feature type="domain" description="Peptidase S26" evidence="1">
    <location>
        <begin position="3"/>
        <end position="56"/>
    </location>
</feature>
<proteinExistence type="predicted"/>
<sequence length="100" mass="11188">MILKIMRVQGSSLAPDFANGDYVVVSALPLLFRRLRPGRLIVFHQPGYGQMIKRVAQVEPCGKLFVLGSGEGSVDSRTFGPIERRQVEGVVVWGIHRRRN</sequence>
<dbReference type="SUPFAM" id="SSF51306">
    <property type="entry name" value="LexA/Signal peptidase"/>
    <property type="match status" value="1"/>
</dbReference>
<dbReference type="CDD" id="cd06530">
    <property type="entry name" value="S26_SPase_I"/>
    <property type="match status" value="1"/>
</dbReference>
<dbReference type="EMBL" id="DSYK01000497">
    <property type="protein sequence ID" value="HGS22219.1"/>
    <property type="molecule type" value="Genomic_DNA"/>
</dbReference>
<organism evidence="2">
    <name type="scientific">Anaerolinea thermolimosa</name>
    <dbReference type="NCBI Taxonomy" id="229919"/>
    <lineage>
        <taxon>Bacteria</taxon>
        <taxon>Bacillati</taxon>
        <taxon>Chloroflexota</taxon>
        <taxon>Anaerolineae</taxon>
        <taxon>Anaerolineales</taxon>
        <taxon>Anaerolineaceae</taxon>
        <taxon>Anaerolinea</taxon>
    </lineage>
</organism>
<dbReference type="InterPro" id="IPR036286">
    <property type="entry name" value="LexA/Signal_pep-like_sf"/>
</dbReference>
<evidence type="ECO:0000313" key="2">
    <source>
        <dbReference type="EMBL" id="HGS22219.1"/>
    </source>
</evidence>
<dbReference type="GO" id="GO:0004252">
    <property type="term" value="F:serine-type endopeptidase activity"/>
    <property type="evidence" value="ECO:0007669"/>
    <property type="project" value="InterPro"/>
</dbReference>
<name>A0A7C4KK60_9CHLR</name>
<dbReference type="GO" id="GO:0006465">
    <property type="term" value="P:signal peptide processing"/>
    <property type="evidence" value="ECO:0007669"/>
    <property type="project" value="InterPro"/>
</dbReference>
<protein>
    <recommendedName>
        <fullName evidence="1">Peptidase S26 domain-containing protein</fullName>
    </recommendedName>
</protein>